<dbReference type="InterPro" id="IPR009012">
    <property type="entry name" value="GrpE_head"/>
</dbReference>
<dbReference type="SUPFAM" id="SSF51064">
    <property type="entry name" value="Head domain of nucleotide exchange factor GrpE"/>
    <property type="match status" value="1"/>
</dbReference>
<keyword evidence="1" id="KW-0143">Chaperone</keyword>
<proteinExistence type="predicted"/>
<gene>
    <name evidence="2" type="ordered locus">Acid_6319</name>
</gene>
<dbReference type="GO" id="GO:0000774">
    <property type="term" value="F:adenyl-nucleotide exchange factor activity"/>
    <property type="evidence" value="ECO:0007669"/>
    <property type="project" value="InterPro"/>
</dbReference>
<accession>Q01SX5</accession>
<dbReference type="AlphaFoldDB" id="Q01SX5"/>
<dbReference type="PANTHER" id="PTHR21237:SF23">
    <property type="entry name" value="GRPE PROTEIN HOMOLOG, MITOCHONDRIAL"/>
    <property type="match status" value="1"/>
</dbReference>
<sequence>MDRAEILRRFELWLDTAMEDEAPPPGIPPEILSGDAGTETAATDSYAMWAAMTALTQEVKLQGRAFKQLSETLSAEGERRGRKESLGALLEMRERLARGLEGLRGLEEVRPGFWDRIFAARWRQVEHALGVVRAMEEGYRLTLDRLDDLLSEFQVHPIECEGLQFDPRRMNAVDVEETDRAAEGTVLTVYRAGYEWNGELYRPAQVRVAKRPVNGGVR</sequence>
<evidence type="ECO:0000256" key="1">
    <source>
        <dbReference type="ARBA" id="ARBA00023186"/>
    </source>
</evidence>
<dbReference type="EMBL" id="CP000473">
    <property type="protein sequence ID" value="ABJ87245.1"/>
    <property type="molecule type" value="Genomic_DNA"/>
</dbReference>
<dbReference type="STRING" id="234267.Acid_6319"/>
<name>Q01SX5_SOLUE</name>
<evidence type="ECO:0000313" key="2">
    <source>
        <dbReference type="EMBL" id="ABJ87245.1"/>
    </source>
</evidence>
<dbReference type="GO" id="GO:0006457">
    <property type="term" value="P:protein folding"/>
    <property type="evidence" value="ECO:0007669"/>
    <property type="project" value="InterPro"/>
</dbReference>
<reference evidence="2" key="1">
    <citation type="submission" date="2006-10" db="EMBL/GenBank/DDBJ databases">
        <title>Complete sequence of Solibacter usitatus Ellin6076.</title>
        <authorList>
            <consortium name="US DOE Joint Genome Institute"/>
            <person name="Copeland A."/>
            <person name="Lucas S."/>
            <person name="Lapidus A."/>
            <person name="Barry K."/>
            <person name="Detter J.C."/>
            <person name="Glavina del Rio T."/>
            <person name="Hammon N."/>
            <person name="Israni S."/>
            <person name="Dalin E."/>
            <person name="Tice H."/>
            <person name="Pitluck S."/>
            <person name="Thompson L.S."/>
            <person name="Brettin T."/>
            <person name="Bruce D."/>
            <person name="Han C."/>
            <person name="Tapia R."/>
            <person name="Gilna P."/>
            <person name="Schmutz J."/>
            <person name="Larimer F."/>
            <person name="Land M."/>
            <person name="Hauser L."/>
            <person name="Kyrpides N."/>
            <person name="Mikhailova N."/>
            <person name="Janssen P.H."/>
            <person name="Kuske C.R."/>
            <person name="Richardson P."/>
        </authorList>
    </citation>
    <scope>NUCLEOTIDE SEQUENCE</scope>
    <source>
        <strain evidence="2">Ellin6076</strain>
    </source>
</reference>
<dbReference type="eggNOG" id="COG0576">
    <property type="taxonomic scope" value="Bacteria"/>
</dbReference>
<dbReference type="OrthoDB" id="129423at2"/>
<dbReference type="InterPro" id="IPR000740">
    <property type="entry name" value="GrpE"/>
</dbReference>
<organism evidence="2">
    <name type="scientific">Solibacter usitatus (strain Ellin6076)</name>
    <dbReference type="NCBI Taxonomy" id="234267"/>
    <lineage>
        <taxon>Bacteria</taxon>
        <taxon>Pseudomonadati</taxon>
        <taxon>Acidobacteriota</taxon>
        <taxon>Terriglobia</taxon>
        <taxon>Bryobacterales</taxon>
        <taxon>Solibacteraceae</taxon>
        <taxon>Candidatus Solibacter</taxon>
    </lineage>
</organism>
<dbReference type="InParanoid" id="Q01SX5"/>
<dbReference type="GO" id="GO:0051087">
    <property type="term" value="F:protein-folding chaperone binding"/>
    <property type="evidence" value="ECO:0007669"/>
    <property type="project" value="InterPro"/>
</dbReference>
<dbReference type="Pfam" id="PF01025">
    <property type="entry name" value="GrpE"/>
    <property type="match status" value="1"/>
</dbReference>
<dbReference type="GO" id="GO:0042803">
    <property type="term" value="F:protein homodimerization activity"/>
    <property type="evidence" value="ECO:0007669"/>
    <property type="project" value="InterPro"/>
</dbReference>
<dbReference type="KEGG" id="sus:Acid_6319"/>
<dbReference type="HOGENOM" id="CLU_1266201_0_0_0"/>
<dbReference type="PANTHER" id="PTHR21237">
    <property type="entry name" value="GRPE PROTEIN"/>
    <property type="match status" value="1"/>
</dbReference>
<dbReference type="Gene3D" id="2.30.22.10">
    <property type="entry name" value="Head domain of nucleotide exchange factor GrpE"/>
    <property type="match status" value="1"/>
</dbReference>
<dbReference type="GO" id="GO:0051082">
    <property type="term" value="F:unfolded protein binding"/>
    <property type="evidence" value="ECO:0007669"/>
    <property type="project" value="TreeGrafter"/>
</dbReference>
<protein>
    <submittedName>
        <fullName evidence="2">GrpE protein</fullName>
    </submittedName>
</protein>